<dbReference type="SUPFAM" id="SSF56672">
    <property type="entry name" value="DNA/RNA polymerases"/>
    <property type="match status" value="1"/>
</dbReference>
<dbReference type="PROSITE" id="PS50994">
    <property type="entry name" value="INTEGRASE"/>
    <property type="match status" value="1"/>
</dbReference>
<dbReference type="GO" id="GO:0003676">
    <property type="term" value="F:nucleic acid binding"/>
    <property type="evidence" value="ECO:0007669"/>
    <property type="project" value="InterPro"/>
</dbReference>
<dbReference type="GO" id="GO:0015074">
    <property type="term" value="P:DNA integration"/>
    <property type="evidence" value="ECO:0007669"/>
    <property type="project" value="InterPro"/>
</dbReference>
<keyword evidence="1" id="KW-0479">Metal-binding</keyword>
<dbReference type="InterPro" id="IPR001584">
    <property type="entry name" value="Integrase_cat-core"/>
</dbReference>
<sequence>MADLNILIRKRAAVKSKLTNFTNYLDRIQQNAINVKPSEDVVSELQLRCEKASKLLDEFEQFQLEIEVNSDDEETQQNVRSEFEDAYFSIITAANQFIKKNLVSVENDSEGSASGGSIASAGASTSNTQAIKLPTIQLPKFEGFYESWLEFRDTFESLIHLNSSINKIQKFHYLRASLGGDAGQVIKSLEFSADNYEIAWNILCERYNNTRLLTNNHIKSLFNLDSIAKRSSDKLRNMIDSVNKHLRALQTMGEPVESWDTLLIYLVTTKLDSDTLSEWEQKRDKKSSKLGDLISFLKSRADILETIEIETNANKSQKNTNKLNTKSFFTNNIKCEFCEGDHYIQHCSEFKKLNVNARIEKVKNLKLCINCLRKGHYSKDCKFGRCRFCSSKHNSLLHIDKRNTTSNNNERSVSVAFSSKPSIPESQVLLSTALIKVLDIHGKYHTARVLLDAGSQSSFITTSLCDILQLEKIHIDIKVGGFNQSISNINSKCQVNVSSNQNKYRTVISCLVISNITGSLPNFKVDVSKLSIPPNIRLADPGYDKPDRIDMLLGADLFWDLICVGQIKLNKNGPILQKTRFGWVLAGPVNSIPGTSIQCNFSKNISENDLQRFWEIENFPNNKILSSEEKYCEEHFVKNTFRNEAGRFNVTIPFKGDISKLGDSKNLALKRFSYLERKLQNNGMLRELYCKFMQEYIDLGHMKEIGNQFDELVSYYMPHHGVLKENSSTTKLRVVFDGSAVTSSGYSINNLQMVGPTIQEDLFSILLRFRSYNYVFCADIEKMYRQVEVNHDQCRFQRILWRFNPSEPLKTYELKTVTYGTASASFLAIRSLYQLGIDCEECYPNISNIIKRDFYVDDLMSGANSVDECINLCKSLANVLEKGCFKLRKWLSNSPEVMVALDEELQSSDIVNMGKQENTKTLGLYWSKVDDCLLYSISNYISKGVTKRKIISDISQIFDPLGLLTPCIIIAKILIQKLWLEKLSWDEALPLVFQTEWVHLRNELVVLNELRINRHVVCSNPINIQLHGFCDSSSVAYGAVVYVRSKDADGNICVNLLTSKSKVAPLKTLTIPRLELCGALILSQLLQKVKNSVRFHVDDIFYWTDSTIVLGWLRTSPHLLQVFVGNRVAQIQTLSNIDKWHHVPTKCNPADLLSRGVYPKQLLLMDIWWHGPDWLQDDECLWPNLEIYENNLPEMRKQIESQLTTKNSTDYFPFDKYSCFYRLKRIIAYCLRFKHNCLNYHSKKVGFVSTEELDNAEICLLKIAQSECFSSDLFYLQNGKRENINKSLLSLTPFLCPQGLIRVGGRLSNSNFSFDKKHPVLLSSKHKLTKLLVNSEHKRLLHAGPQMLLASIRDKYWLLGGRNLCRHVVRSCVGCFRANPNVTTQIMGNLPVQRLTPAYPFSKTGVDYAGPVLIKDRQGRGCKVTKAYIAVFICFCTKAIHLELVSSLTTDCFIACLNRFSARRGKPAEMFSDNGKNFCGANHELRELHEFFKVKGDDIAAKSANVGIQWHFIPPNSPHFGGLWEAGVKSTKFHLKRVTSNALMTFEQLYTLLTQIEAILNSRPLIPLSNDPNDLTAITPAHFLIGRELTSVASQNFENIPENRLNIFQRIQQVRQHFWKRWYKEYISELQQRLKWKSTSQSLKCGDIVLVKDDNLPPLKWKLGRITQLYNGSDGVARVASIRTASGVIKRAYSKICPLPINYNASSQDGQ</sequence>
<dbReference type="Pfam" id="PF03564">
    <property type="entry name" value="DUF1759"/>
    <property type="match status" value="1"/>
</dbReference>
<reference evidence="5" key="1">
    <citation type="submission" date="2025-08" db="UniProtKB">
        <authorList>
            <consortium name="RefSeq"/>
        </authorList>
    </citation>
    <scope>IDENTIFICATION</scope>
    <source>
        <tissue evidence="5">Gonads</tissue>
    </source>
</reference>
<protein>
    <submittedName>
        <fullName evidence="5">Uncharacterized protein LOC115880817</fullName>
    </submittedName>
</protein>
<dbReference type="OrthoDB" id="7764418at2759"/>
<evidence type="ECO:0000259" key="3">
    <source>
        <dbReference type="PROSITE" id="PS50994"/>
    </source>
</evidence>
<dbReference type="KEGG" id="soy:115880817"/>
<dbReference type="GO" id="GO:0008270">
    <property type="term" value="F:zinc ion binding"/>
    <property type="evidence" value="ECO:0007669"/>
    <property type="project" value="UniProtKB-KW"/>
</dbReference>
<organism evidence="4 5">
    <name type="scientific">Sitophilus oryzae</name>
    <name type="common">Rice weevil</name>
    <name type="synonym">Curculio oryzae</name>
    <dbReference type="NCBI Taxonomy" id="7048"/>
    <lineage>
        <taxon>Eukaryota</taxon>
        <taxon>Metazoa</taxon>
        <taxon>Ecdysozoa</taxon>
        <taxon>Arthropoda</taxon>
        <taxon>Hexapoda</taxon>
        <taxon>Insecta</taxon>
        <taxon>Pterygota</taxon>
        <taxon>Neoptera</taxon>
        <taxon>Endopterygota</taxon>
        <taxon>Coleoptera</taxon>
        <taxon>Polyphaga</taxon>
        <taxon>Cucujiformia</taxon>
        <taxon>Curculionidae</taxon>
        <taxon>Dryophthorinae</taxon>
        <taxon>Sitophilus</taxon>
    </lineage>
</organism>
<accession>A0A6J2XSG3</accession>
<dbReference type="CDD" id="cd01644">
    <property type="entry name" value="RT_pepA17"/>
    <property type="match status" value="1"/>
</dbReference>
<feature type="domain" description="Integrase catalytic" evidence="3">
    <location>
        <begin position="1396"/>
        <end position="1588"/>
    </location>
</feature>
<dbReference type="InterPro" id="IPR040676">
    <property type="entry name" value="DUF5641"/>
</dbReference>
<dbReference type="InterPro" id="IPR001878">
    <property type="entry name" value="Znf_CCHC"/>
</dbReference>
<dbReference type="PANTHER" id="PTHR47331:SF1">
    <property type="entry name" value="GAG-LIKE PROTEIN"/>
    <property type="match status" value="1"/>
</dbReference>
<dbReference type="Pfam" id="PF05585">
    <property type="entry name" value="DUF1758"/>
    <property type="match status" value="1"/>
</dbReference>
<dbReference type="PROSITE" id="PS50158">
    <property type="entry name" value="ZF_CCHC"/>
    <property type="match status" value="1"/>
</dbReference>
<dbReference type="RefSeq" id="XP_030753971.1">
    <property type="nucleotide sequence ID" value="XM_030898111.1"/>
</dbReference>
<evidence type="ECO:0000313" key="4">
    <source>
        <dbReference type="Proteomes" id="UP000504635"/>
    </source>
</evidence>
<gene>
    <name evidence="5" type="primary">LOC115880817</name>
</gene>
<keyword evidence="4" id="KW-1185">Reference proteome</keyword>
<dbReference type="Pfam" id="PF18701">
    <property type="entry name" value="DUF5641"/>
    <property type="match status" value="1"/>
</dbReference>
<evidence type="ECO:0000256" key="1">
    <source>
        <dbReference type="PROSITE-ProRule" id="PRU00047"/>
    </source>
</evidence>
<dbReference type="InterPro" id="IPR005312">
    <property type="entry name" value="DUF1759"/>
</dbReference>
<dbReference type="Pfam" id="PF05380">
    <property type="entry name" value="Peptidase_A17"/>
    <property type="match status" value="1"/>
</dbReference>
<proteinExistence type="predicted"/>
<dbReference type="InterPro" id="IPR036397">
    <property type="entry name" value="RNaseH_sf"/>
</dbReference>
<name>A0A6J2XSG3_SITOR</name>
<dbReference type="PANTHER" id="PTHR47331">
    <property type="entry name" value="PHD-TYPE DOMAIN-CONTAINING PROTEIN"/>
    <property type="match status" value="1"/>
</dbReference>
<feature type="domain" description="CCHC-type" evidence="2">
    <location>
        <begin position="368"/>
        <end position="382"/>
    </location>
</feature>
<dbReference type="GO" id="GO:0042575">
    <property type="term" value="C:DNA polymerase complex"/>
    <property type="evidence" value="ECO:0007669"/>
    <property type="project" value="UniProtKB-ARBA"/>
</dbReference>
<dbReference type="Pfam" id="PF17921">
    <property type="entry name" value="Integrase_H2C2"/>
    <property type="match status" value="1"/>
</dbReference>
<keyword evidence="1" id="KW-0863">Zinc-finger</keyword>
<keyword evidence="1" id="KW-0862">Zinc</keyword>
<dbReference type="GeneID" id="115880817"/>
<dbReference type="InParanoid" id="A0A6J2XSG3"/>
<dbReference type="InterPro" id="IPR008042">
    <property type="entry name" value="Retrotrans_Pao"/>
</dbReference>
<evidence type="ECO:0000313" key="5">
    <source>
        <dbReference type="RefSeq" id="XP_030753971.1"/>
    </source>
</evidence>
<dbReference type="Gene3D" id="3.30.420.10">
    <property type="entry name" value="Ribonuclease H-like superfamily/Ribonuclease H"/>
    <property type="match status" value="1"/>
</dbReference>
<dbReference type="SUPFAM" id="SSF53098">
    <property type="entry name" value="Ribonuclease H-like"/>
    <property type="match status" value="1"/>
</dbReference>
<dbReference type="InterPro" id="IPR041588">
    <property type="entry name" value="Integrase_H2C2"/>
</dbReference>
<dbReference type="Proteomes" id="UP000504635">
    <property type="component" value="Unplaced"/>
</dbReference>
<evidence type="ECO:0000259" key="2">
    <source>
        <dbReference type="PROSITE" id="PS50158"/>
    </source>
</evidence>
<dbReference type="InterPro" id="IPR008737">
    <property type="entry name" value="DUF1758"/>
</dbReference>
<dbReference type="InterPro" id="IPR043502">
    <property type="entry name" value="DNA/RNA_pol_sf"/>
</dbReference>
<dbReference type="GO" id="GO:0071897">
    <property type="term" value="P:DNA biosynthetic process"/>
    <property type="evidence" value="ECO:0007669"/>
    <property type="project" value="UniProtKB-ARBA"/>
</dbReference>
<dbReference type="InterPro" id="IPR012337">
    <property type="entry name" value="RNaseH-like_sf"/>
</dbReference>